<protein>
    <recommendedName>
        <fullName evidence="2">Type II secretion system protein H</fullName>
    </recommendedName>
    <alternativeName>
        <fullName evidence="10">General secretion pathway protein H</fullName>
    </alternativeName>
</protein>
<evidence type="ECO:0000256" key="4">
    <source>
        <dbReference type="ARBA" id="ARBA00022481"/>
    </source>
</evidence>
<evidence type="ECO:0000256" key="11">
    <source>
        <dbReference type="SAM" id="Phobius"/>
    </source>
</evidence>
<keyword evidence="4" id="KW-0488">Methylation</keyword>
<dbReference type="InterPro" id="IPR012902">
    <property type="entry name" value="N_methyl_site"/>
</dbReference>
<comment type="subcellular location">
    <subcellularLocation>
        <location evidence="1">Cell inner membrane</location>
        <topology evidence="1">Single-pass membrane protein</topology>
    </subcellularLocation>
</comment>
<organism evidence="13 14">
    <name type="scientific">Pseudomonas gingeri</name>
    <dbReference type="NCBI Taxonomy" id="117681"/>
    <lineage>
        <taxon>Bacteria</taxon>
        <taxon>Pseudomonadati</taxon>
        <taxon>Pseudomonadota</taxon>
        <taxon>Gammaproteobacteria</taxon>
        <taxon>Pseudomonadales</taxon>
        <taxon>Pseudomonadaceae</taxon>
        <taxon>Pseudomonas</taxon>
    </lineage>
</organism>
<accession>A0A7Y7WMU2</accession>
<evidence type="ECO:0000256" key="5">
    <source>
        <dbReference type="ARBA" id="ARBA00022519"/>
    </source>
</evidence>
<keyword evidence="6 11" id="KW-0812">Transmembrane</keyword>
<dbReference type="RefSeq" id="WP_103498802.1">
    <property type="nucleotide sequence ID" value="NZ_JACAQA010000004.1"/>
</dbReference>
<dbReference type="EMBL" id="JACAQA010000004">
    <property type="protein sequence ID" value="NWB84485.1"/>
    <property type="molecule type" value="Genomic_DNA"/>
</dbReference>
<evidence type="ECO:0000313" key="14">
    <source>
        <dbReference type="Proteomes" id="UP000522864"/>
    </source>
</evidence>
<dbReference type="Gene3D" id="3.30.700.10">
    <property type="entry name" value="Glycoprotein, Type 4 Pilin"/>
    <property type="match status" value="1"/>
</dbReference>
<comment type="similarity">
    <text evidence="9">Belongs to the GSP H family.</text>
</comment>
<evidence type="ECO:0000256" key="7">
    <source>
        <dbReference type="ARBA" id="ARBA00022989"/>
    </source>
</evidence>
<feature type="domain" description="General secretion pathway GspH" evidence="12">
    <location>
        <begin position="43"/>
        <end position="149"/>
    </location>
</feature>
<evidence type="ECO:0000256" key="3">
    <source>
        <dbReference type="ARBA" id="ARBA00022475"/>
    </source>
</evidence>
<evidence type="ECO:0000313" key="13">
    <source>
        <dbReference type="EMBL" id="NWB84485.1"/>
    </source>
</evidence>
<evidence type="ECO:0000256" key="6">
    <source>
        <dbReference type="ARBA" id="ARBA00022692"/>
    </source>
</evidence>
<evidence type="ECO:0000256" key="9">
    <source>
        <dbReference type="ARBA" id="ARBA00025772"/>
    </source>
</evidence>
<evidence type="ECO:0000256" key="2">
    <source>
        <dbReference type="ARBA" id="ARBA00021549"/>
    </source>
</evidence>
<dbReference type="NCBIfam" id="TIGR02532">
    <property type="entry name" value="IV_pilin_GFxxxE"/>
    <property type="match status" value="1"/>
</dbReference>
<dbReference type="GO" id="GO:0015627">
    <property type="term" value="C:type II protein secretion system complex"/>
    <property type="evidence" value="ECO:0007669"/>
    <property type="project" value="InterPro"/>
</dbReference>
<keyword evidence="3" id="KW-1003">Cell membrane</keyword>
<evidence type="ECO:0000256" key="10">
    <source>
        <dbReference type="ARBA" id="ARBA00030775"/>
    </source>
</evidence>
<dbReference type="GO" id="GO:0015628">
    <property type="term" value="P:protein secretion by the type II secretion system"/>
    <property type="evidence" value="ECO:0007669"/>
    <property type="project" value="InterPro"/>
</dbReference>
<dbReference type="AlphaFoldDB" id="A0A7Y7WMU2"/>
<evidence type="ECO:0000256" key="1">
    <source>
        <dbReference type="ARBA" id="ARBA00004377"/>
    </source>
</evidence>
<dbReference type="PROSITE" id="PS00409">
    <property type="entry name" value="PROKAR_NTER_METHYL"/>
    <property type="match status" value="1"/>
</dbReference>
<feature type="transmembrane region" description="Helical" evidence="11">
    <location>
        <begin position="7"/>
        <end position="28"/>
    </location>
</feature>
<dbReference type="Pfam" id="PF12019">
    <property type="entry name" value="GspH"/>
    <property type="match status" value="1"/>
</dbReference>
<name>A0A7Y7WMU2_9PSED</name>
<dbReference type="InterPro" id="IPR022346">
    <property type="entry name" value="T2SS_GspH"/>
</dbReference>
<sequence length="158" mass="16436">MRRSTHGFTLVELMVTLAVFAILVAIALPSFTSSIQGSEADTEASDLVRGLNFARLEAMNRGVSVRVRPTTANAAWTTDLGVLQVSSDGANPQYIRIVPAMTSGATLVVTSGVTTLDFNNLGGLSVPGSAVVFTYTLGTQSRVINVCLNGRVSLGGGC</sequence>
<dbReference type="Pfam" id="PF07963">
    <property type="entry name" value="N_methyl"/>
    <property type="match status" value="1"/>
</dbReference>
<reference evidence="13 14" key="1">
    <citation type="submission" date="2020-04" db="EMBL/GenBank/DDBJ databases">
        <title>Molecular characterization of pseudomonads from Agaricus bisporus reveal novel blotch 2 pathogens in Western Europe.</title>
        <authorList>
            <person name="Taparia T."/>
            <person name="Krijger M."/>
            <person name="Haynes E."/>
            <person name="Elpinstone J.G."/>
            <person name="Noble R."/>
            <person name="Van Der Wolf J."/>
        </authorList>
    </citation>
    <scope>NUCLEOTIDE SEQUENCE [LARGE SCALE GENOMIC DNA]</scope>
    <source>
        <strain evidence="13 14">G9001</strain>
    </source>
</reference>
<keyword evidence="7 11" id="KW-1133">Transmembrane helix</keyword>
<dbReference type="InterPro" id="IPR045584">
    <property type="entry name" value="Pilin-like"/>
</dbReference>
<dbReference type="Proteomes" id="UP000522864">
    <property type="component" value="Unassembled WGS sequence"/>
</dbReference>
<evidence type="ECO:0000259" key="12">
    <source>
        <dbReference type="Pfam" id="PF12019"/>
    </source>
</evidence>
<dbReference type="SUPFAM" id="SSF54523">
    <property type="entry name" value="Pili subunits"/>
    <property type="match status" value="1"/>
</dbReference>
<comment type="caution">
    <text evidence="13">The sequence shown here is derived from an EMBL/GenBank/DDBJ whole genome shotgun (WGS) entry which is preliminary data.</text>
</comment>
<proteinExistence type="inferred from homology"/>
<dbReference type="GO" id="GO:0005886">
    <property type="term" value="C:plasma membrane"/>
    <property type="evidence" value="ECO:0007669"/>
    <property type="project" value="UniProtKB-SubCell"/>
</dbReference>
<keyword evidence="8 11" id="KW-0472">Membrane</keyword>
<evidence type="ECO:0000256" key="8">
    <source>
        <dbReference type="ARBA" id="ARBA00023136"/>
    </source>
</evidence>
<keyword evidence="5" id="KW-0997">Cell inner membrane</keyword>
<gene>
    <name evidence="13" type="ORF">HX830_06275</name>
</gene>